<accession>A0A2V3Y4I2</accession>
<protein>
    <submittedName>
        <fullName evidence="1">Uncharacterized protein</fullName>
    </submittedName>
</protein>
<reference evidence="1 2" key="1">
    <citation type="submission" date="2018-05" db="EMBL/GenBank/DDBJ databases">
        <title>Genomic Encyclopedia of Type Strains, Phase IV (KMG-IV): sequencing the most valuable type-strain genomes for metagenomic binning, comparative biology and taxonomic classification.</title>
        <authorList>
            <person name="Goeker M."/>
        </authorList>
    </citation>
    <scope>NUCLEOTIDE SEQUENCE [LARGE SCALE GENOMIC DNA]</scope>
    <source>
        <strain evidence="1 2">DSM 24995</strain>
    </source>
</reference>
<gene>
    <name evidence="1" type="ORF">DFR60_108123</name>
</gene>
<evidence type="ECO:0000313" key="2">
    <source>
        <dbReference type="Proteomes" id="UP000248057"/>
    </source>
</evidence>
<comment type="caution">
    <text evidence="1">The sequence shown here is derived from an EMBL/GenBank/DDBJ whole genome shotgun (WGS) entry which is preliminary data.</text>
</comment>
<name>A0A2V3Y4I2_9FIRM</name>
<proteinExistence type="predicted"/>
<dbReference type="AlphaFoldDB" id="A0A2V3Y4I2"/>
<dbReference type="Proteomes" id="UP000248057">
    <property type="component" value="Unassembled WGS sequence"/>
</dbReference>
<evidence type="ECO:0000313" key="1">
    <source>
        <dbReference type="EMBL" id="PXX52038.1"/>
    </source>
</evidence>
<dbReference type="GeneID" id="86062527"/>
<sequence>MKSILQQLYDGEILPGEQFKPYLEEYKEKWNKISNAELVFTEKLTKQQEQEFDALMDEHALLMPLEMSQVFIDGFKLGARIMCEVFSKGEDTQDECSTM</sequence>
<dbReference type="RefSeq" id="WP_110323850.1">
    <property type="nucleotide sequence ID" value="NZ_QJKD01000008.1"/>
</dbReference>
<dbReference type="EMBL" id="QJKD01000008">
    <property type="protein sequence ID" value="PXX52038.1"/>
    <property type="molecule type" value="Genomic_DNA"/>
</dbReference>
<dbReference type="Pfam" id="PF20648">
    <property type="entry name" value="DUF6809"/>
    <property type="match status" value="1"/>
</dbReference>
<dbReference type="InterPro" id="IPR049215">
    <property type="entry name" value="DUF6809"/>
</dbReference>
<organism evidence="1 2">
    <name type="scientific">Hungatella effluvii</name>
    <dbReference type="NCBI Taxonomy" id="1096246"/>
    <lineage>
        <taxon>Bacteria</taxon>
        <taxon>Bacillati</taxon>
        <taxon>Bacillota</taxon>
        <taxon>Clostridia</taxon>
        <taxon>Lachnospirales</taxon>
        <taxon>Lachnospiraceae</taxon>
        <taxon>Hungatella</taxon>
    </lineage>
</organism>
<keyword evidence="2" id="KW-1185">Reference proteome</keyword>